<dbReference type="EMBL" id="NOXX01000006">
    <property type="protein sequence ID" value="OYQ52520.1"/>
    <property type="molecule type" value="Genomic_DNA"/>
</dbReference>
<evidence type="ECO:0000313" key="4">
    <source>
        <dbReference type="Proteomes" id="UP000216035"/>
    </source>
</evidence>
<dbReference type="AlphaFoldDB" id="A0A256AH62"/>
<evidence type="ECO:0000259" key="1">
    <source>
        <dbReference type="Pfam" id="PF13173"/>
    </source>
</evidence>
<dbReference type="OrthoDB" id="9778168at2"/>
<proteinExistence type="predicted"/>
<reference evidence="3 4" key="1">
    <citation type="submission" date="2017-07" db="EMBL/GenBank/DDBJ databases">
        <title>Flavobacterium cyanobacteriorum sp. nov., isolated from cyanobacterial aggregates in a eutrophic lake.</title>
        <authorList>
            <person name="Cai H."/>
        </authorList>
    </citation>
    <scope>NUCLEOTIDE SEQUENCE [LARGE SCALE GENOMIC DNA]</scope>
    <source>
        <strain evidence="3 4">TH167</strain>
    </source>
</reference>
<dbReference type="RefSeq" id="WP_094484760.1">
    <property type="nucleotide sequence ID" value="NZ_NOXX01000006.1"/>
</dbReference>
<organism evidence="3 4">
    <name type="scientific">Flavobacterium aurantiibacter</name>
    <dbReference type="NCBI Taxonomy" id="2023067"/>
    <lineage>
        <taxon>Bacteria</taxon>
        <taxon>Pseudomonadati</taxon>
        <taxon>Bacteroidota</taxon>
        <taxon>Flavobacteriia</taxon>
        <taxon>Flavobacteriales</taxon>
        <taxon>Flavobacteriaceae</taxon>
        <taxon>Flavobacterium</taxon>
    </lineage>
</organism>
<dbReference type="Pfam" id="PF13635">
    <property type="entry name" value="DUF4143"/>
    <property type="match status" value="1"/>
</dbReference>
<dbReference type="InterPro" id="IPR025420">
    <property type="entry name" value="DUF4143"/>
</dbReference>
<dbReference type="PANTHER" id="PTHR43566">
    <property type="entry name" value="CONSERVED PROTEIN"/>
    <property type="match status" value="1"/>
</dbReference>
<keyword evidence="4" id="KW-1185">Reference proteome</keyword>
<sequence length="374" mass="43054">MIARELTAAISKFLNKGKVLILLGARQTGKTTLLKELSNSYESALWLNADEYDIQQIFEKPTSTQIKSILGASKFVVIDEAQRIPNIGIALKLIHENYPDVKLVATGSSAFDLQNKTYESLTGRKIECQLFPLSFQELKNHHGILEEKRLLHNRLIYGSYPEVVSYADDQRLILKQLADSYLFKDVLMIDSLKKPEKLVKLLQALALQIGSEVSYNELGKLVGIDSKTVETYISLLEKTFIVFRLQSFARNARNELKLSKKIYFYDNGIRNAVINNFQLAVNRADIGALFENYFIAERKKYNAYQNNFVSPYFWRTKEQQEIDYIEEADGLITAFEIKWNSHKKVRFPKNFTSSYPNHELVVVTPENYDTYLSN</sequence>
<feature type="domain" description="AAA" evidence="1">
    <location>
        <begin position="17"/>
        <end position="138"/>
    </location>
</feature>
<dbReference type="Proteomes" id="UP000216035">
    <property type="component" value="Unassembled WGS sequence"/>
</dbReference>
<accession>A0A256AH62</accession>
<dbReference type="InterPro" id="IPR041682">
    <property type="entry name" value="AAA_14"/>
</dbReference>
<comment type="caution">
    <text evidence="3">The sequence shown here is derived from an EMBL/GenBank/DDBJ whole genome shotgun (WGS) entry which is preliminary data.</text>
</comment>
<protein>
    <submittedName>
        <fullName evidence="3">ATPase</fullName>
    </submittedName>
</protein>
<dbReference type="SUPFAM" id="SSF52540">
    <property type="entry name" value="P-loop containing nucleoside triphosphate hydrolases"/>
    <property type="match status" value="1"/>
</dbReference>
<evidence type="ECO:0000313" key="3">
    <source>
        <dbReference type="EMBL" id="OYQ52520.1"/>
    </source>
</evidence>
<gene>
    <name evidence="3" type="ORF">CHX27_00050</name>
</gene>
<evidence type="ECO:0000259" key="2">
    <source>
        <dbReference type="Pfam" id="PF13635"/>
    </source>
</evidence>
<dbReference type="Pfam" id="PF13173">
    <property type="entry name" value="AAA_14"/>
    <property type="match status" value="1"/>
</dbReference>
<name>A0A256AH62_9FLAO</name>
<dbReference type="Gene3D" id="3.40.50.300">
    <property type="entry name" value="P-loop containing nucleotide triphosphate hydrolases"/>
    <property type="match status" value="1"/>
</dbReference>
<feature type="domain" description="DUF4143" evidence="2">
    <location>
        <begin position="184"/>
        <end position="340"/>
    </location>
</feature>
<dbReference type="PANTHER" id="PTHR43566:SF1">
    <property type="entry name" value="AAA+ ATPASE DOMAIN-CONTAINING PROTEIN"/>
    <property type="match status" value="1"/>
</dbReference>
<dbReference type="InterPro" id="IPR027417">
    <property type="entry name" value="P-loop_NTPase"/>
</dbReference>